<accession>A0A6N2UVI1</accession>
<protein>
    <submittedName>
        <fullName evidence="1">Uncharacterized protein</fullName>
    </submittedName>
</protein>
<proteinExistence type="predicted"/>
<gene>
    <name evidence="1" type="ORF">BHLFYP23_00622</name>
</gene>
<dbReference type="AlphaFoldDB" id="A0A6N2UVI1"/>
<name>A0A6N2UVI1_BLAHA</name>
<sequence>MVRIEQIEVLPNPVRTGGKVKITVTLQEEYENAKRYKNRYPCRYGKGEAK</sequence>
<dbReference type="EMBL" id="CACRSY010000014">
    <property type="protein sequence ID" value="VYT20792.1"/>
    <property type="molecule type" value="Genomic_DNA"/>
</dbReference>
<reference evidence="1" key="1">
    <citation type="submission" date="2019-11" db="EMBL/GenBank/DDBJ databases">
        <authorList>
            <person name="Feng L."/>
        </authorList>
    </citation>
    <scope>NUCLEOTIDE SEQUENCE</scope>
    <source>
        <strain evidence="1">BhanseniiLFYP23</strain>
    </source>
</reference>
<evidence type="ECO:0000313" key="1">
    <source>
        <dbReference type="EMBL" id="VYT20792.1"/>
    </source>
</evidence>
<organism evidence="1">
    <name type="scientific">Blautia hansenii</name>
    <name type="common">Ruminococcus hansenii</name>
    <dbReference type="NCBI Taxonomy" id="1322"/>
    <lineage>
        <taxon>Bacteria</taxon>
        <taxon>Bacillati</taxon>
        <taxon>Bacillota</taxon>
        <taxon>Clostridia</taxon>
        <taxon>Lachnospirales</taxon>
        <taxon>Lachnospiraceae</taxon>
        <taxon>Blautia</taxon>
    </lineage>
</organism>